<dbReference type="PANTHER" id="PTHR31585:SF5">
    <property type="entry name" value="RNA-BINDING S4 DOMAIN-CONTAINING PROTEIN"/>
    <property type="match status" value="1"/>
</dbReference>
<dbReference type="EMBL" id="JAKOEM010000001">
    <property type="protein sequence ID" value="MCG6556714.1"/>
    <property type="molecule type" value="Genomic_DNA"/>
</dbReference>
<feature type="transmembrane region" description="Helical" evidence="6">
    <location>
        <begin position="178"/>
        <end position="196"/>
    </location>
</feature>
<dbReference type="Pfam" id="PF03092">
    <property type="entry name" value="BT1"/>
    <property type="match status" value="1"/>
</dbReference>
<feature type="transmembrane region" description="Helical" evidence="6">
    <location>
        <begin position="116"/>
        <end position="140"/>
    </location>
</feature>
<evidence type="ECO:0000256" key="6">
    <source>
        <dbReference type="SAM" id="Phobius"/>
    </source>
</evidence>
<feature type="transmembrane region" description="Helical" evidence="6">
    <location>
        <begin position="30"/>
        <end position="50"/>
    </location>
</feature>
<feature type="transmembrane region" description="Helical" evidence="6">
    <location>
        <begin position="297"/>
        <end position="314"/>
    </location>
</feature>
<keyword evidence="3 6" id="KW-0812">Transmembrane</keyword>
<feature type="transmembrane region" description="Helical" evidence="6">
    <location>
        <begin position="321"/>
        <end position="339"/>
    </location>
</feature>
<feature type="transmembrane region" description="Helical" evidence="6">
    <location>
        <begin position="359"/>
        <end position="378"/>
    </location>
</feature>
<reference evidence="7" key="1">
    <citation type="submission" date="2022-02" db="EMBL/GenBank/DDBJ databases">
        <title>The genome sequence of Ruegeria sp. 1NDH52C.</title>
        <authorList>
            <person name="Du J."/>
        </authorList>
    </citation>
    <scope>NUCLEOTIDE SEQUENCE</scope>
    <source>
        <strain evidence="7">1NDH52C</strain>
    </source>
</reference>
<accession>A0ABS9NRD2</accession>
<organism evidence="7 8">
    <name type="scientific">Ruegeria alba</name>
    <dbReference type="NCBI Taxonomy" id="2916756"/>
    <lineage>
        <taxon>Bacteria</taxon>
        <taxon>Pseudomonadati</taxon>
        <taxon>Pseudomonadota</taxon>
        <taxon>Alphaproteobacteria</taxon>
        <taxon>Rhodobacterales</taxon>
        <taxon>Roseobacteraceae</taxon>
        <taxon>Ruegeria</taxon>
    </lineage>
</organism>
<feature type="transmembrane region" description="Helical" evidence="6">
    <location>
        <begin position="216"/>
        <end position="236"/>
    </location>
</feature>
<proteinExistence type="predicted"/>
<protein>
    <recommendedName>
        <fullName evidence="9">BT1 family protein</fullName>
    </recommendedName>
</protein>
<dbReference type="PANTHER" id="PTHR31585">
    <property type="entry name" value="FOLATE-BIOPTERIN TRANSPORTER 1, CHLOROPLASTIC"/>
    <property type="match status" value="1"/>
</dbReference>
<dbReference type="InterPro" id="IPR039309">
    <property type="entry name" value="BT1"/>
</dbReference>
<keyword evidence="2" id="KW-0813">Transport</keyword>
<name>A0ABS9NRD2_9RHOB</name>
<evidence type="ECO:0000256" key="1">
    <source>
        <dbReference type="ARBA" id="ARBA00004141"/>
    </source>
</evidence>
<gene>
    <name evidence="7" type="ORF">MB818_00765</name>
</gene>
<feature type="transmembrane region" description="Helical" evidence="6">
    <location>
        <begin position="56"/>
        <end position="78"/>
    </location>
</feature>
<evidence type="ECO:0008006" key="9">
    <source>
        <dbReference type="Google" id="ProtNLM"/>
    </source>
</evidence>
<comment type="subcellular location">
    <subcellularLocation>
        <location evidence="1">Membrane</location>
        <topology evidence="1">Multi-pass membrane protein</topology>
    </subcellularLocation>
</comment>
<keyword evidence="5 6" id="KW-0472">Membrane</keyword>
<keyword evidence="8" id="KW-1185">Reference proteome</keyword>
<feature type="transmembrane region" description="Helical" evidence="6">
    <location>
        <begin position="390"/>
        <end position="410"/>
    </location>
</feature>
<evidence type="ECO:0000256" key="3">
    <source>
        <dbReference type="ARBA" id="ARBA00022692"/>
    </source>
</evidence>
<feature type="transmembrane region" description="Helical" evidence="6">
    <location>
        <begin position="271"/>
        <end position="291"/>
    </location>
</feature>
<sequence length="543" mass="58907">MTRAGRIRGWFDAVVLDLGRQMRWSFLPPLMVYFAAGAQGLTAVVGTFFVKEYLDVSAAFIAGLAFWAGLPWALKMPLGHLVDLIWRWKAWLIYLGAALIAASFAIMYGLATRADWMPVIMSVTAWYVLAVILAPCGYVVQDAVADAMSVEAVPRHDAQGAELSPEVQRAQHTTMQTLGRFALIGGASAVAALNIVLFDGIETLAPAEKAARYGHIYALALLIPCISISGVLLAGWQKRKAIARLIAGGMDRVRALAAFDPEGEKVRLNHWYFTGGAIFVAMTLTVGLMDLPFSQEIVFAGSMAIVLTLMRQLVRNLDQAHARALIGTAIIVFMFRAMPLNGAASTWFDIDVLGFDQQFLSLLYLITSVLTLVGMVVLRPMIASRTIADIVILLTLAAGVLSLPGIGLYYGVHHWTAAMTGGIVDARFIAIVNTAVESPLGQVAMIPMLAWIARNAPTNLKATFFAVMASFTNLALSASSLGTKYLNQIYTVTREVRAEDGTVTVPADYTQLGYLLMTVAAITVIVPLLTVWLVQQSRFKSRD</sequence>
<feature type="transmembrane region" description="Helical" evidence="6">
    <location>
        <begin position="90"/>
        <end position="110"/>
    </location>
</feature>
<comment type="caution">
    <text evidence="7">The sequence shown here is derived from an EMBL/GenBank/DDBJ whole genome shotgun (WGS) entry which is preliminary data.</text>
</comment>
<evidence type="ECO:0000313" key="7">
    <source>
        <dbReference type="EMBL" id="MCG6556714.1"/>
    </source>
</evidence>
<keyword evidence="4 6" id="KW-1133">Transmembrane helix</keyword>
<dbReference type="Proteomes" id="UP001165279">
    <property type="component" value="Unassembled WGS sequence"/>
</dbReference>
<dbReference type="RefSeq" id="WP_238903514.1">
    <property type="nucleotide sequence ID" value="NZ_JAKOEM010000001.1"/>
</dbReference>
<evidence type="ECO:0000256" key="4">
    <source>
        <dbReference type="ARBA" id="ARBA00022989"/>
    </source>
</evidence>
<evidence type="ECO:0000256" key="5">
    <source>
        <dbReference type="ARBA" id="ARBA00023136"/>
    </source>
</evidence>
<feature type="transmembrane region" description="Helical" evidence="6">
    <location>
        <begin position="512"/>
        <end position="534"/>
    </location>
</feature>
<evidence type="ECO:0000256" key="2">
    <source>
        <dbReference type="ARBA" id="ARBA00022448"/>
    </source>
</evidence>
<evidence type="ECO:0000313" key="8">
    <source>
        <dbReference type="Proteomes" id="UP001165279"/>
    </source>
</evidence>